<evidence type="ECO:0000313" key="3">
    <source>
        <dbReference type="EMBL" id="KAF8875721.1"/>
    </source>
</evidence>
<feature type="compositionally biased region" description="Basic residues" evidence="1">
    <location>
        <begin position="40"/>
        <end position="50"/>
    </location>
</feature>
<feature type="region of interest" description="Disordered" evidence="1">
    <location>
        <begin position="27"/>
        <end position="55"/>
    </location>
</feature>
<feature type="chain" id="PRO_5040436109" evidence="2">
    <location>
        <begin position="20"/>
        <end position="109"/>
    </location>
</feature>
<keyword evidence="4" id="KW-1185">Reference proteome</keyword>
<evidence type="ECO:0000256" key="2">
    <source>
        <dbReference type="SAM" id="SignalP"/>
    </source>
</evidence>
<comment type="caution">
    <text evidence="3">The sequence shown here is derived from an EMBL/GenBank/DDBJ whole genome shotgun (WGS) entry which is preliminary data.</text>
</comment>
<dbReference type="AlphaFoldDB" id="A0A9P5TGR2"/>
<sequence length="109" mass="12489">MKFLYLHFFFLALIAGIFAAPLPTRENGKILSRPATTPRGPRKAPWHHHHTGSEMELKPLRHPEFEAFNAQHSSESLAMSSSSSGDVQHKKWSLRGGFGRLRNKWRNKE</sequence>
<organism evidence="3 4">
    <name type="scientific">Gymnopilus junonius</name>
    <name type="common">Spectacular rustgill mushroom</name>
    <name type="synonym">Gymnopilus spectabilis subsp. junonius</name>
    <dbReference type="NCBI Taxonomy" id="109634"/>
    <lineage>
        <taxon>Eukaryota</taxon>
        <taxon>Fungi</taxon>
        <taxon>Dikarya</taxon>
        <taxon>Basidiomycota</taxon>
        <taxon>Agaricomycotina</taxon>
        <taxon>Agaricomycetes</taxon>
        <taxon>Agaricomycetidae</taxon>
        <taxon>Agaricales</taxon>
        <taxon>Agaricineae</taxon>
        <taxon>Hymenogastraceae</taxon>
        <taxon>Gymnopilus</taxon>
    </lineage>
</organism>
<evidence type="ECO:0000313" key="4">
    <source>
        <dbReference type="Proteomes" id="UP000724874"/>
    </source>
</evidence>
<evidence type="ECO:0000256" key="1">
    <source>
        <dbReference type="SAM" id="MobiDB-lite"/>
    </source>
</evidence>
<gene>
    <name evidence="3" type="ORF">CPB84DRAFT_1829122</name>
</gene>
<dbReference type="Proteomes" id="UP000724874">
    <property type="component" value="Unassembled WGS sequence"/>
</dbReference>
<dbReference type="EMBL" id="JADNYJ010000192">
    <property type="protein sequence ID" value="KAF8875721.1"/>
    <property type="molecule type" value="Genomic_DNA"/>
</dbReference>
<accession>A0A9P5TGR2</accession>
<feature type="signal peptide" evidence="2">
    <location>
        <begin position="1"/>
        <end position="19"/>
    </location>
</feature>
<name>A0A9P5TGR2_GYMJU</name>
<keyword evidence="2" id="KW-0732">Signal</keyword>
<reference evidence="3" key="1">
    <citation type="submission" date="2020-11" db="EMBL/GenBank/DDBJ databases">
        <authorList>
            <consortium name="DOE Joint Genome Institute"/>
            <person name="Ahrendt S."/>
            <person name="Riley R."/>
            <person name="Andreopoulos W."/>
            <person name="LaButti K."/>
            <person name="Pangilinan J."/>
            <person name="Ruiz-duenas F.J."/>
            <person name="Barrasa J.M."/>
            <person name="Sanchez-Garcia M."/>
            <person name="Camarero S."/>
            <person name="Miyauchi S."/>
            <person name="Serrano A."/>
            <person name="Linde D."/>
            <person name="Babiker R."/>
            <person name="Drula E."/>
            <person name="Ayuso-Fernandez I."/>
            <person name="Pacheco R."/>
            <person name="Padilla G."/>
            <person name="Ferreira P."/>
            <person name="Barriuso J."/>
            <person name="Kellner H."/>
            <person name="Castanera R."/>
            <person name="Alfaro M."/>
            <person name="Ramirez L."/>
            <person name="Pisabarro A.G."/>
            <person name="Kuo A."/>
            <person name="Tritt A."/>
            <person name="Lipzen A."/>
            <person name="He G."/>
            <person name="Yan M."/>
            <person name="Ng V."/>
            <person name="Cullen D."/>
            <person name="Martin F."/>
            <person name="Rosso M.-N."/>
            <person name="Henrissat B."/>
            <person name="Hibbett D."/>
            <person name="Martinez A.T."/>
            <person name="Grigoriev I.V."/>
        </authorList>
    </citation>
    <scope>NUCLEOTIDE SEQUENCE</scope>
    <source>
        <strain evidence="3">AH 44721</strain>
    </source>
</reference>
<proteinExistence type="predicted"/>
<protein>
    <submittedName>
        <fullName evidence="3">Uncharacterized protein</fullName>
    </submittedName>
</protein>